<feature type="region of interest" description="Disordered" evidence="3">
    <location>
        <begin position="143"/>
        <end position="168"/>
    </location>
</feature>
<evidence type="ECO:0000256" key="3">
    <source>
        <dbReference type="SAM" id="MobiDB-lite"/>
    </source>
</evidence>
<feature type="compositionally biased region" description="Polar residues" evidence="3">
    <location>
        <begin position="600"/>
        <end position="618"/>
    </location>
</feature>
<feature type="region of interest" description="Disordered" evidence="3">
    <location>
        <begin position="454"/>
        <end position="546"/>
    </location>
</feature>
<feature type="compositionally biased region" description="Low complexity" evidence="3">
    <location>
        <begin position="840"/>
        <end position="849"/>
    </location>
</feature>
<feature type="compositionally biased region" description="Low complexity" evidence="3">
    <location>
        <begin position="520"/>
        <end position="532"/>
    </location>
</feature>
<feature type="compositionally biased region" description="Pro residues" evidence="3">
    <location>
        <begin position="623"/>
        <end position="633"/>
    </location>
</feature>
<evidence type="ECO:0008006" key="6">
    <source>
        <dbReference type="Google" id="ProtNLM"/>
    </source>
</evidence>
<dbReference type="EMBL" id="JAGEUA010000006">
    <property type="protein sequence ID" value="KAL0972647.1"/>
    <property type="molecule type" value="Genomic_DNA"/>
</dbReference>
<sequence>MSCRTGESGNSDHMGEVRNNNQNCQTVRGEDGEAVLPDGDANANQMIQTGDEGGDVTGDLGSLRSHPMVVSQMVEQDKVIIWGTDFQCDDPDLAEFEMLECQDLEAYLVEEEEEHDGVTPGKTAGGEGKILLDQPVSVVELVSNQSSGGERGGWNTIQQGSSEQEAPRMSHLSGSRAVGIEAVDCVVRTEFSSENDVFVSCLSTMSSLGGSLATLEIPGQTPAIITDSWHTPSGPKRTISDDLSLASQSCNIMPDCSLASQRTKKHQVPSMNTLRVAVQPQPESVSTTQRVECPCEPSENTTQQADHPFEQSESTTQRGDLDLNQNRTIRNEEFVIEEAQVSNRFKVGQCKSQLNMQVQVNEGHNHHLEQRYREVGDYAQGNRRLLPPDVNHNSPAKSDFKGIQSVDSKGFKKQGSFDKTLNKQGSFEQKLKKTTSFEQNIKKNISFENTTKKSASFDRSLRKEPSFDRTLRKQGSFEHSSSPSSLEGRKPWGSPSRSPSRPAIPPWSPRRQAPNSPAKTSSRLTSSPSKTSNLVSSQDQSGSPQRAITSCLRMPSKVCVSSNLPKTISPQPPAEPRMSSPSHKTKTARPKIITYVRKSPQVQLKTQSQEIQLSQAETSAVPPRLPASNPSPPTAQREPHKAGPRSKASQVLCSSNALFDKYRQEMQKAGFFPPGTGMTSLGIKPPTHPPPQRLTEKSGSFHEELPIRHMSELGPAPPKLAPQEGIGLLRSPRPRGPQLGLGAVTRQPIAAKSRTVLQGQTGQRSGVTTHSNPGQPAKQGTSQGYHDHTANQRRPTAEYAQARIQLSKSGQSGLRPPGFSALPPARQATFGFVRNSSISSVSSNQSTASGHSDPCRPSQLCGSPTGHVGSSVRSQEDQCQRTLVEQLRERCEKQTRHLQTLQVELNKASLGLDVFAITTQHFYQKSERAFVKERELSFELTRIRDEVASSVLRWEALHQDKEALERRFEGELVGLRAQQQSDLAGLEEKLRQQNSLEVRRLKAEQEEELETLQTQYIEQMEDMTEDLKMAHEQQRKSLEEDFEKLRLSLQDQVDTLTFQNRSLRERAKRFEEALCRSTEEQIVEALAPYQHIEEDLKSLKEVLEMKNQQIHEQDIKISELEKMQAQKNVFLEERVQVLQHQNEELRARIDKNLALSRHLSEENANLQESVEKESNEKKRLSRNNEELLWRLQTGELSPHMSPTGSPIHRVSPILHGSTSSSPIHHRSSPCPPSPARPHSYHQ</sequence>
<feature type="region of interest" description="Disordered" evidence="3">
    <location>
        <begin position="723"/>
        <end position="798"/>
    </location>
</feature>
<feature type="region of interest" description="Disordered" evidence="3">
    <location>
        <begin position="562"/>
        <end position="650"/>
    </location>
</feature>
<dbReference type="PANTHER" id="PTHR24200:SF14">
    <property type="entry name" value="MICROTUBULE-ASSOCIATED TUMOR SUPPRESSOR CANDIDATE 2"/>
    <property type="match status" value="1"/>
</dbReference>
<feature type="region of interest" description="Disordered" evidence="3">
    <location>
        <begin position="1195"/>
        <end position="1242"/>
    </location>
</feature>
<gene>
    <name evidence="4" type="ORF">UPYG_G00192350</name>
</gene>
<dbReference type="InterPro" id="IPR051293">
    <property type="entry name" value="MTUS1/CCDC69"/>
</dbReference>
<accession>A0ABD0X4D0</accession>
<evidence type="ECO:0000256" key="2">
    <source>
        <dbReference type="SAM" id="Coils"/>
    </source>
</evidence>
<reference evidence="4 5" key="1">
    <citation type="submission" date="2024-06" db="EMBL/GenBank/DDBJ databases">
        <authorList>
            <person name="Pan Q."/>
            <person name="Wen M."/>
            <person name="Jouanno E."/>
            <person name="Zahm M."/>
            <person name="Klopp C."/>
            <person name="Cabau C."/>
            <person name="Louis A."/>
            <person name="Berthelot C."/>
            <person name="Parey E."/>
            <person name="Roest Crollius H."/>
            <person name="Montfort J."/>
            <person name="Robinson-Rechavi M."/>
            <person name="Bouchez O."/>
            <person name="Lampietro C."/>
            <person name="Lopez Roques C."/>
            <person name="Donnadieu C."/>
            <person name="Postlethwait J."/>
            <person name="Bobe J."/>
            <person name="Verreycken H."/>
            <person name="Guiguen Y."/>
        </authorList>
    </citation>
    <scope>NUCLEOTIDE SEQUENCE [LARGE SCALE GENOMIC DNA]</scope>
    <source>
        <strain evidence="4">Up_M1</strain>
        <tissue evidence="4">Testis</tissue>
    </source>
</reference>
<feature type="coiled-coil region" evidence="2">
    <location>
        <begin position="976"/>
        <end position="1190"/>
    </location>
</feature>
<keyword evidence="1 2" id="KW-0175">Coiled coil</keyword>
<name>A0ABD0X4D0_UMBPY</name>
<feature type="compositionally biased region" description="Low complexity" evidence="3">
    <location>
        <begin position="480"/>
        <end position="501"/>
    </location>
</feature>
<dbReference type="Proteomes" id="UP001557470">
    <property type="component" value="Unassembled WGS sequence"/>
</dbReference>
<evidence type="ECO:0000313" key="4">
    <source>
        <dbReference type="EMBL" id="KAL0972647.1"/>
    </source>
</evidence>
<dbReference type="PANTHER" id="PTHR24200">
    <property type="entry name" value="TOUCAN, ISOFORM A"/>
    <property type="match status" value="1"/>
</dbReference>
<evidence type="ECO:0000256" key="1">
    <source>
        <dbReference type="ARBA" id="ARBA00023054"/>
    </source>
</evidence>
<feature type="region of interest" description="Disordered" evidence="3">
    <location>
        <begin position="840"/>
        <end position="874"/>
    </location>
</feature>
<protein>
    <recommendedName>
        <fullName evidence="6">Microtubule associated tumor suppressor candidate 2</fullName>
    </recommendedName>
</protein>
<keyword evidence="5" id="KW-1185">Reference proteome</keyword>
<dbReference type="AlphaFoldDB" id="A0ABD0X4D0"/>
<feature type="region of interest" description="Disordered" evidence="3">
    <location>
        <begin position="673"/>
        <end position="697"/>
    </location>
</feature>
<feature type="compositionally biased region" description="Polar residues" evidence="3">
    <location>
        <begin position="155"/>
        <end position="164"/>
    </location>
</feature>
<feature type="compositionally biased region" description="Polar residues" evidence="3">
    <location>
        <begin position="755"/>
        <end position="784"/>
    </location>
</feature>
<feature type="compositionally biased region" description="Polar residues" evidence="3">
    <location>
        <begin position="298"/>
        <end position="318"/>
    </location>
</feature>
<organism evidence="4 5">
    <name type="scientific">Umbra pygmaea</name>
    <name type="common">Eastern mudminnow</name>
    <dbReference type="NCBI Taxonomy" id="75934"/>
    <lineage>
        <taxon>Eukaryota</taxon>
        <taxon>Metazoa</taxon>
        <taxon>Chordata</taxon>
        <taxon>Craniata</taxon>
        <taxon>Vertebrata</taxon>
        <taxon>Euteleostomi</taxon>
        <taxon>Actinopterygii</taxon>
        <taxon>Neopterygii</taxon>
        <taxon>Teleostei</taxon>
        <taxon>Protacanthopterygii</taxon>
        <taxon>Esociformes</taxon>
        <taxon>Umbridae</taxon>
        <taxon>Umbra</taxon>
    </lineage>
</organism>
<feature type="region of interest" description="Disordered" evidence="3">
    <location>
        <begin position="293"/>
        <end position="318"/>
    </location>
</feature>
<comment type="caution">
    <text evidence="4">The sequence shown here is derived from an EMBL/GenBank/DDBJ whole genome shotgun (WGS) entry which is preliminary data.</text>
</comment>
<feature type="compositionally biased region" description="Basic and acidic residues" evidence="3">
    <location>
        <begin position="455"/>
        <end position="471"/>
    </location>
</feature>
<proteinExistence type="predicted"/>
<evidence type="ECO:0000313" key="5">
    <source>
        <dbReference type="Proteomes" id="UP001557470"/>
    </source>
</evidence>
<feature type="compositionally biased region" description="Polar residues" evidence="3">
    <location>
        <begin position="533"/>
        <end position="546"/>
    </location>
</feature>